<dbReference type="EMBL" id="JACGCM010000854">
    <property type="protein sequence ID" value="KAF6165331.1"/>
    <property type="molecule type" value="Genomic_DNA"/>
</dbReference>
<dbReference type="InterPro" id="IPR015915">
    <property type="entry name" value="Kelch-typ_b-propeller"/>
</dbReference>
<evidence type="ECO:0000313" key="2">
    <source>
        <dbReference type="EMBL" id="KAF6165331.1"/>
    </source>
</evidence>
<proteinExistence type="predicted"/>
<dbReference type="AlphaFoldDB" id="A0A7J7NDM2"/>
<dbReference type="OrthoDB" id="1710764at2759"/>
<sequence>MAVTTSTISCNSLAAFVVALSPLPLPSPPYWHHFEVVKPCGRINSCVVVGKDTLYIYGGMMEVRDQEITLDDLYTLNLSKLDEWKCVIRVC</sequence>
<reference evidence="2 3" key="1">
    <citation type="journal article" date="2020" name="IScience">
        <title>Genome Sequencing of the Endangered Kingdonia uniflora (Circaeasteraceae, Ranunculales) Reveals Potential Mechanisms of Evolutionary Specialization.</title>
        <authorList>
            <person name="Sun Y."/>
            <person name="Deng T."/>
            <person name="Zhang A."/>
            <person name="Moore M.J."/>
            <person name="Landis J.B."/>
            <person name="Lin N."/>
            <person name="Zhang H."/>
            <person name="Zhang X."/>
            <person name="Huang J."/>
            <person name="Zhang X."/>
            <person name="Sun H."/>
            <person name="Wang H."/>
        </authorList>
    </citation>
    <scope>NUCLEOTIDE SEQUENCE [LARGE SCALE GENOMIC DNA]</scope>
    <source>
        <strain evidence="2">TB1705</strain>
        <tissue evidence="2">Leaf</tissue>
    </source>
</reference>
<organism evidence="2 3">
    <name type="scientific">Kingdonia uniflora</name>
    <dbReference type="NCBI Taxonomy" id="39325"/>
    <lineage>
        <taxon>Eukaryota</taxon>
        <taxon>Viridiplantae</taxon>
        <taxon>Streptophyta</taxon>
        <taxon>Embryophyta</taxon>
        <taxon>Tracheophyta</taxon>
        <taxon>Spermatophyta</taxon>
        <taxon>Magnoliopsida</taxon>
        <taxon>Ranunculales</taxon>
        <taxon>Circaeasteraceae</taxon>
        <taxon>Kingdonia</taxon>
    </lineage>
</organism>
<keyword evidence="3" id="KW-1185">Reference proteome</keyword>
<dbReference type="InterPro" id="IPR052588">
    <property type="entry name" value="Kelch_domain_protein"/>
</dbReference>
<gene>
    <name evidence="2" type="ORF">GIB67_018775</name>
</gene>
<feature type="signal peptide" evidence="1">
    <location>
        <begin position="1"/>
        <end position="19"/>
    </location>
</feature>
<keyword evidence="1" id="KW-0732">Signal</keyword>
<accession>A0A7J7NDM2</accession>
<dbReference type="PANTHER" id="PTHR46063:SF1">
    <property type="entry name" value="KELCH DOMAIN-CONTAINING PROTEIN 4"/>
    <property type="match status" value="1"/>
</dbReference>
<dbReference type="PANTHER" id="PTHR46063">
    <property type="entry name" value="KELCH DOMAIN-CONTAINING PROTEIN"/>
    <property type="match status" value="1"/>
</dbReference>
<protein>
    <submittedName>
        <fullName evidence="2">Uncharacterized protein</fullName>
    </submittedName>
</protein>
<comment type="caution">
    <text evidence="2">The sequence shown here is derived from an EMBL/GenBank/DDBJ whole genome shotgun (WGS) entry which is preliminary data.</text>
</comment>
<evidence type="ECO:0000256" key="1">
    <source>
        <dbReference type="SAM" id="SignalP"/>
    </source>
</evidence>
<feature type="chain" id="PRO_5029903594" evidence="1">
    <location>
        <begin position="20"/>
        <end position="91"/>
    </location>
</feature>
<evidence type="ECO:0000313" key="3">
    <source>
        <dbReference type="Proteomes" id="UP000541444"/>
    </source>
</evidence>
<dbReference type="Proteomes" id="UP000541444">
    <property type="component" value="Unassembled WGS sequence"/>
</dbReference>
<dbReference type="SUPFAM" id="SSF117281">
    <property type="entry name" value="Kelch motif"/>
    <property type="match status" value="1"/>
</dbReference>
<name>A0A7J7NDM2_9MAGN</name>